<dbReference type="EMBL" id="JBHRSB010000001">
    <property type="protein sequence ID" value="MFC2998662.1"/>
    <property type="molecule type" value="Genomic_DNA"/>
</dbReference>
<keyword evidence="4" id="KW-1185">Reference proteome</keyword>
<reference evidence="4" key="1">
    <citation type="journal article" date="2019" name="Int. J. Syst. Evol. Microbiol.">
        <title>The Global Catalogue of Microorganisms (GCM) 10K type strain sequencing project: providing services to taxonomists for standard genome sequencing and annotation.</title>
        <authorList>
            <consortium name="The Broad Institute Genomics Platform"/>
            <consortium name="The Broad Institute Genome Sequencing Center for Infectious Disease"/>
            <person name="Wu L."/>
            <person name="Ma J."/>
        </authorList>
    </citation>
    <scope>NUCLEOTIDE SEQUENCE [LARGE SCALE GENOMIC DNA]</scope>
    <source>
        <strain evidence="4">CGMCC 1.16855</strain>
    </source>
</reference>
<feature type="compositionally biased region" description="Polar residues" evidence="1">
    <location>
        <begin position="81"/>
        <end position="96"/>
    </location>
</feature>
<evidence type="ECO:0000256" key="1">
    <source>
        <dbReference type="SAM" id="MobiDB-lite"/>
    </source>
</evidence>
<organism evidence="3 4">
    <name type="scientific">Falsiroseomonas tokyonensis</name>
    <dbReference type="NCBI Taxonomy" id="430521"/>
    <lineage>
        <taxon>Bacteria</taxon>
        <taxon>Pseudomonadati</taxon>
        <taxon>Pseudomonadota</taxon>
        <taxon>Alphaproteobacteria</taxon>
        <taxon>Acetobacterales</taxon>
        <taxon>Roseomonadaceae</taxon>
        <taxon>Falsiroseomonas</taxon>
    </lineage>
</organism>
<sequence length="249" mass="27104">MGNTRNAAISLTFAAALLGGGALAPSPASAQGVNRDERSRWVTTPDGEVFYRRGEDERLTQPWAGRGRDPMSGNETRRGSSDWNLFGSDQSSQDRTMQGARDAYDYGYRAGREDERNAGQLSSGMASNRELRAAMEFLDNARMQINRGNLREAWVALGQAETRLLTRSLPEGSSGEAATGAAIGAIREARQALREREVDRARSRTARAMELASSGQIVGRNTAGWRLEGAGQRGEGQPLRPRDWNTGSN</sequence>
<dbReference type="Proteomes" id="UP001595420">
    <property type="component" value="Unassembled WGS sequence"/>
</dbReference>
<accession>A0ABV7BM01</accession>
<feature type="chain" id="PRO_5047224135" evidence="2">
    <location>
        <begin position="31"/>
        <end position="249"/>
    </location>
</feature>
<evidence type="ECO:0000256" key="2">
    <source>
        <dbReference type="SAM" id="SignalP"/>
    </source>
</evidence>
<feature type="signal peptide" evidence="2">
    <location>
        <begin position="1"/>
        <end position="30"/>
    </location>
</feature>
<evidence type="ECO:0000313" key="3">
    <source>
        <dbReference type="EMBL" id="MFC2998662.1"/>
    </source>
</evidence>
<proteinExistence type="predicted"/>
<dbReference type="RefSeq" id="WP_216834149.1">
    <property type="nucleotide sequence ID" value="NZ_JAFNJS010000001.1"/>
</dbReference>
<evidence type="ECO:0000313" key="4">
    <source>
        <dbReference type="Proteomes" id="UP001595420"/>
    </source>
</evidence>
<feature type="region of interest" description="Disordered" evidence="1">
    <location>
        <begin position="61"/>
        <end position="98"/>
    </location>
</feature>
<comment type="caution">
    <text evidence="3">The sequence shown here is derived from an EMBL/GenBank/DDBJ whole genome shotgun (WGS) entry which is preliminary data.</text>
</comment>
<feature type="region of interest" description="Disordered" evidence="1">
    <location>
        <begin position="222"/>
        <end position="249"/>
    </location>
</feature>
<gene>
    <name evidence="3" type="ORF">ACFOD3_02095</name>
</gene>
<keyword evidence="2" id="KW-0732">Signal</keyword>
<name>A0ABV7BM01_9PROT</name>
<protein>
    <submittedName>
        <fullName evidence="3">Uncharacterized protein</fullName>
    </submittedName>
</protein>